<evidence type="ECO:0008006" key="5">
    <source>
        <dbReference type="Google" id="ProtNLM"/>
    </source>
</evidence>
<dbReference type="PANTHER" id="PTHR35872:SF1">
    <property type="entry name" value="ALPHA-L-RHAMNOSIDASE C"/>
    <property type="match status" value="1"/>
</dbReference>
<dbReference type="InterPro" id="IPR021369">
    <property type="entry name" value="DUF2985"/>
</dbReference>
<feature type="compositionally biased region" description="Polar residues" evidence="1">
    <location>
        <begin position="78"/>
        <end position="87"/>
    </location>
</feature>
<dbReference type="STRING" id="41688.A0A2N3N1A3"/>
<evidence type="ECO:0000313" key="3">
    <source>
        <dbReference type="EMBL" id="PKS06216.1"/>
    </source>
</evidence>
<dbReference type="Pfam" id="PF11204">
    <property type="entry name" value="DUF2985"/>
    <property type="match status" value="1"/>
</dbReference>
<dbReference type="AlphaFoldDB" id="A0A2N3N1A3"/>
<feature type="transmembrane region" description="Helical" evidence="2">
    <location>
        <begin position="335"/>
        <end position="363"/>
    </location>
</feature>
<evidence type="ECO:0000313" key="4">
    <source>
        <dbReference type="Proteomes" id="UP000233524"/>
    </source>
</evidence>
<dbReference type="EMBL" id="NLAX01001034">
    <property type="protein sequence ID" value="PKS06216.1"/>
    <property type="molecule type" value="Genomic_DNA"/>
</dbReference>
<evidence type="ECO:0000256" key="2">
    <source>
        <dbReference type="SAM" id="Phobius"/>
    </source>
</evidence>
<feature type="transmembrane region" description="Helical" evidence="2">
    <location>
        <begin position="369"/>
        <end position="390"/>
    </location>
</feature>
<dbReference type="PANTHER" id="PTHR35872">
    <property type="entry name" value="INTEGRAL MEMBRANE PROTEIN (AFU_ORTHOLOGUE AFUA_5G07110)"/>
    <property type="match status" value="1"/>
</dbReference>
<gene>
    <name evidence="3" type="ORF">jhhlp_006962</name>
</gene>
<feature type="compositionally biased region" description="Polar residues" evidence="1">
    <location>
        <begin position="145"/>
        <end position="156"/>
    </location>
</feature>
<feature type="region of interest" description="Disordered" evidence="1">
    <location>
        <begin position="415"/>
        <end position="488"/>
    </location>
</feature>
<feature type="region of interest" description="Disordered" evidence="1">
    <location>
        <begin position="241"/>
        <end position="277"/>
    </location>
</feature>
<accession>A0A2N3N1A3</accession>
<sequence length="617" mass="68965">MTPPDHRPPIPVHASHDLPTGRPESTDDRNAPQLYRVPSIRLRRRSAASVRSVRPEPARPQEAHASAAHDGSLPVRPRSTSEPQAMSQRLYRPQIVPCSARGPSTAAVMPRLTEEGARPSLADLERPLSSNSLPSACPPTDRALRTQTTPHTQNQGGRWLGTRRLSRILRPGQGASVRVAGQENRDAEADTDYNDRLVDWLDMFDPEIQTLSTLTNVQNSLFVPDLGGLVNRRPTYVVSEYEREFQRPSTAGPEPQRREGEEPEQERPGIERTSSISSRLTDSHFAALPHGTTLEGWTVAEKLELEDHVRHMLHSRRSRFMRGLKGFGQYVRTPLGFFVTLYAVLITLFGLAWVLFLIGWIYVGEKQVYTIHIIDSVLVALFAIVGDGMAPLRAIDTYHMIFIIHYYRVVKKADQRKRKNPKTTPRKLDGGYTNEEYMNQKPPTRDGGHELLRPENTGSLPTANVDTETTDLESGNLSEKSSPEDQIEASGLTSKQLKSLSHHQEKLAKSHSFYKAQDTFTHHAFPLGYLIGIIVLLDCHSCLQISLGACTWGIDYHTRPFAITTTILSVSIACNITAGLLISIGDRKTRKKDVIALLDRQELTATAIKHVKKKRGN</sequence>
<protein>
    <recommendedName>
        <fullName evidence="5">Integral membrane protein</fullName>
    </recommendedName>
</protein>
<proteinExistence type="predicted"/>
<feature type="region of interest" description="Disordered" evidence="1">
    <location>
        <begin position="125"/>
        <end position="158"/>
    </location>
</feature>
<dbReference type="OrthoDB" id="3365211at2759"/>
<feature type="compositionally biased region" description="Basic and acidic residues" evidence="1">
    <location>
        <begin position="443"/>
        <end position="453"/>
    </location>
</feature>
<keyword evidence="2" id="KW-0472">Membrane</keyword>
<keyword evidence="2" id="KW-0812">Transmembrane</keyword>
<feature type="compositionally biased region" description="Basic and acidic residues" evidence="1">
    <location>
        <begin position="255"/>
        <end position="270"/>
    </location>
</feature>
<name>A0A2N3N1A3_9PEZI</name>
<reference evidence="3 4" key="1">
    <citation type="journal article" date="2017" name="G3 (Bethesda)">
        <title>First Draft Genome Sequence of the Pathogenic Fungus Lomentospora prolificans (Formerly Scedosporium prolificans).</title>
        <authorList>
            <person name="Luo R."/>
            <person name="Zimin A."/>
            <person name="Workman R."/>
            <person name="Fan Y."/>
            <person name="Pertea G."/>
            <person name="Grossman N."/>
            <person name="Wear M.P."/>
            <person name="Jia B."/>
            <person name="Miller H."/>
            <person name="Casadevall A."/>
            <person name="Timp W."/>
            <person name="Zhang S.X."/>
            <person name="Salzberg S.L."/>
        </authorList>
    </citation>
    <scope>NUCLEOTIDE SEQUENCE [LARGE SCALE GENOMIC DNA]</scope>
    <source>
        <strain evidence="3 4">JHH-5317</strain>
    </source>
</reference>
<keyword evidence="4" id="KW-1185">Reference proteome</keyword>
<feature type="transmembrane region" description="Helical" evidence="2">
    <location>
        <begin position="560"/>
        <end position="582"/>
    </location>
</feature>
<comment type="caution">
    <text evidence="3">The sequence shown here is derived from an EMBL/GenBank/DDBJ whole genome shotgun (WGS) entry which is preliminary data.</text>
</comment>
<evidence type="ECO:0000256" key="1">
    <source>
        <dbReference type="SAM" id="MobiDB-lite"/>
    </source>
</evidence>
<dbReference type="Proteomes" id="UP000233524">
    <property type="component" value="Unassembled WGS sequence"/>
</dbReference>
<feature type="compositionally biased region" description="Polar residues" evidence="1">
    <location>
        <begin position="456"/>
        <end position="480"/>
    </location>
</feature>
<keyword evidence="2" id="KW-1133">Transmembrane helix</keyword>
<dbReference type="InParanoid" id="A0A2N3N1A3"/>
<organism evidence="3 4">
    <name type="scientific">Lomentospora prolificans</name>
    <dbReference type="NCBI Taxonomy" id="41688"/>
    <lineage>
        <taxon>Eukaryota</taxon>
        <taxon>Fungi</taxon>
        <taxon>Dikarya</taxon>
        <taxon>Ascomycota</taxon>
        <taxon>Pezizomycotina</taxon>
        <taxon>Sordariomycetes</taxon>
        <taxon>Hypocreomycetidae</taxon>
        <taxon>Microascales</taxon>
        <taxon>Microascaceae</taxon>
        <taxon>Lomentospora</taxon>
    </lineage>
</organism>
<feature type="transmembrane region" description="Helical" evidence="2">
    <location>
        <begin position="527"/>
        <end position="554"/>
    </location>
</feature>
<feature type="region of interest" description="Disordered" evidence="1">
    <location>
        <begin position="1"/>
        <end position="88"/>
    </location>
</feature>
<feature type="compositionally biased region" description="Basic residues" evidence="1">
    <location>
        <begin position="415"/>
        <end position="425"/>
    </location>
</feature>
<dbReference type="VEuPathDB" id="FungiDB:jhhlp_006962"/>
<feature type="compositionally biased region" description="Basic and acidic residues" evidence="1">
    <location>
        <begin position="53"/>
        <end position="62"/>
    </location>
</feature>